<keyword evidence="2" id="KW-0560">Oxidoreductase</keyword>
<organism evidence="5 6">
    <name type="scientific">Actinomycetospora succinea</name>
    <dbReference type="NCBI Taxonomy" id="663603"/>
    <lineage>
        <taxon>Bacteria</taxon>
        <taxon>Bacillati</taxon>
        <taxon>Actinomycetota</taxon>
        <taxon>Actinomycetes</taxon>
        <taxon>Pseudonocardiales</taxon>
        <taxon>Pseudonocardiaceae</taxon>
        <taxon>Actinomycetospora</taxon>
    </lineage>
</organism>
<dbReference type="SUPFAM" id="SSF51735">
    <property type="entry name" value="NAD(P)-binding Rossmann-fold domains"/>
    <property type="match status" value="1"/>
</dbReference>
<dbReference type="Proteomes" id="UP000295705">
    <property type="component" value="Unassembled WGS sequence"/>
</dbReference>
<sequence>MPTTLITGASAGLGAGMARELAARGHDLALAARRLDRLEALRDELAPAGVRIAIAALDVDDHDAVFSTFRALRDELGGLDRVVVNAGIGKGAPIGTGRFDANLATAQTNFVAALAQCEAAMEIFREQNRGHLVVVSSVAADRGLRGAQTTYAATKAALSHLAEGIRVDVAGTPIRVTTLAPGYIRTELNGGMSRPFSVDAATGTRAMVDAIEKAPAFAYVPTWPWAVLGRVLRVMPTPILRRVT</sequence>
<evidence type="ECO:0000256" key="1">
    <source>
        <dbReference type="ARBA" id="ARBA00006484"/>
    </source>
</evidence>
<dbReference type="PANTHER" id="PTHR44196">
    <property type="entry name" value="DEHYDROGENASE/REDUCTASE SDR FAMILY MEMBER 7B"/>
    <property type="match status" value="1"/>
</dbReference>
<comment type="similarity">
    <text evidence="1 3">Belongs to the short-chain dehydrogenases/reductases (SDR) family.</text>
</comment>
<reference evidence="5 6" key="1">
    <citation type="submission" date="2019-03" db="EMBL/GenBank/DDBJ databases">
        <title>Genomic Encyclopedia of Type Strains, Phase IV (KMG-IV): sequencing the most valuable type-strain genomes for metagenomic binning, comparative biology and taxonomic classification.</title>
        <authorList>
            <person name="Goeker M."/>
        </authorList>
    </citation>
    <scope>NUCLEOTIDE SEQUENCE [LARGE SCALE GENOMIC DNA]</scope>
    <source>
        <strain evidence="5 6">DSM 45775</strain>
    </source>
</reference>
<evidence type="ECO:0000313" key="5">
    <source>
        <dbReference type="EMBL" id="TDQ47067.1"/>
    </source>
</evidence>
<dbReference type="PRINTS" id="PR00080">
    <property type="entry name" value="SDRFAMILY"/>
</dbReference>
<name>A0A4V3D7A6_9PSEU</name>
<dbReference type="Gene3D" id="3.40.50.720">
    <property type="entry name" value="NAD(P)-binding Rossmann-like Domain"/>
    <property type="match status" value="1"/>
</dbReference>
<comment type="caution">
    <text evidence="5">The sequence shown here is derived from an EMBL/GenBank/DDBJ whole genome shotgun (WGS) entry which is preliminary data.</text>
</comment>
<feature type="domain" description="Ketoreductase" evidence="4">
    <location>
        <begin position="2"/>
        <end position="187"/>
    </location>
</feature>
<dbReference type="InterPro" id="IPR057326">
    <property type="entry name" value="KR_dom"/>
</dbReference>
<dbReference type="Pfam" id="PF00106">
    <property type="entry name" value="adh_short"/>
    <property type="match status" value="1"/>
</dbReference>
<accession>A0A4V3D7A6</accession>
<evidence type="ECO:0000256" key="2">
    <source>
        <dbReference type="ARBA" id="ARBA00023002"/>
    </source>
</evidence>
<evidence type="ECO:0000259" key="4">
    <source>
        <dbReference type="SMART" id="SM00822"/>
    </source>
</evidence>
<evidence type="ECO:0000313" key="6">
    <source>
        <dbReference type="Proteomes" id="UP000295705"/>
    </source>
</evidence>
<dbReference type="InterPro" id="IPR020904">
    <property type="entry name" value="Sc_DH/Rdtase_CS"/>
</dbReference>
<dbReference type="PRINTS" id="PR00081">
    <property type="entry name" value="GDHRDH"/>
</dbReference>
<keyword evidence="6" id="KW-1185">Reference proteome</keyword>
<dbReference type="GO" id="GO:0016491">
    <property type="term" value="F:oxidoreductase activity"/>
    <property type="evidence" value="ECO:0007669"/>
    <property type="project" value="UniProtKB-KW"/>
</dbReference>
<evidence type="ECO:0000256" key="3">
    <source>
        <dbReference type="RuleBase" id="RU000363"/>
    </source>
</evidence>
<dbReference type="InterPro" id="IPR036291">
    <property type="entry name" value="NAD(P)-bd_dom_sf"/>
</dbReference>
<gene>
    <name evidence="5" type="ORF">EV188_114155</name>
</gene>
<dbReference type="InterPro" id="IPR002347">
    <property type="entry name" value="SDR_fam"/>
</dbReference>
<dbReference type="EMBL" id="SNYO01000014">
    <property type="protein sequence ID" value="TDQ47067.1"/>
    <property type="molecule type" value="Genomic_DNA"/>
</dbReference>
<proteinExistence type="inferred from homology"/>
<dbReference type="RefSeq" id="WP_279536779.1">
    <property type="nucleotide sequence ID" value="NZ_BAABHR010000059.1"/>
</dbReference>
<dbReference type="AlphaFoldDB" id="A0A4V3D7A6"/>
<dbReference type="SMART" id="SM00822">
    <property type="entry name" value="PKS_KR"/>
    <property type="match status" value="1"/>
</dbReference>
<dbReference type="PANTHER" id="PTHR44196:SF1">
    <property type="entry name" value="DEHYDROGENASE_REDUCTASE SDR FAMILY MEMBER 7B"/>
    <property type="match status" value="1"/>
</dbReference>
<dbReference type="PROSITE" id="PS00061">
    <property type="entry name" value="ADH_SHORT"/>
    <property type="match status" value="1"/>
</dbReference>
<protein>
    <recommendedName>
        <fullName evidence="4">Ketoreductase domain-containing protein</fullName>
    </recommendedName>
</protein>
<dbReference type="NCBIfam" id="NF006099">
    <property type="entry name" value="PRK08251.1"/>
    <property type="match status" value="1"/>
</dbReference>
<dbReference type="GO" id="GO:0016020">
    <property type="term" value="C:membrane"/>
    <property type="evidence" value="ECO:0007669"/>
    <property type="project" value="TreeGrafter"/>
</dbReference>